<evidence type="ECO:0000256" key="7">
    <source>
        <dbReference type="ARBA" id="ARBA00023014"/>
    </source>
</evidence>
<dbReference type="InterPro" id="IPR016454">
    <property type="entry name" value="Cysteine_dSase"/>
</dbReference>
<evidence type="ECO:0000256" key="5">
    <source>
        <dbReference type="ARBA" id="ARBA00022898"/>
    </source>
</evidence>
<dbReference type="InterPro" id="IPR015421">
    <property type="entry name" value="PyrdxlP-dep_Trfase_major"/>
</dbReference>
<dbReference type="InterPro" id="IPR015422">
    <property type="entry name" value="PyrdxlP-dep_Trfase_small"/>
</dbReference>
<organism evidence="10 11">
    <name type="scientific">Cryptosporangium aurantiacum</name>
    <dbReference type="NCBI Taxonomy" id="134849"/>
    <lineage>
        <taxon>Bacteria</taxon>
        <taxon>Bacillati</taxon>
        <taxon>Actinomycetota</taxon>
        <taxon>Actinomycetes</taxon>
        <taxon>Cryptosporangiales</taxon>
        <taxon>Cryptosporangiaceae</taxon>
        <taxon>Cryptosporangium</taxon>
    </lineage>
</organism>
<name>A0A1M7R830_9ACTN</name>
<evidence type="ECO:0000259" key="9">
    <source>
        <dbReference type="Pfam" id="PF00266"/>
    </source>
</evidence>
<sequence>MSDDREPPIRTYFDAATAVPLHPVAREAFLATLDDGWADPARLYTEARRAGQLLEASRAVVAEVIGARPDEVTFCANGSVAAHAAVLGGLAGRRRAGSVFVHSAVEHSAVLHAAETHGTAVPVGVDRAGRVSTSAFAEEVARPGVALAALMSANHEVGTVQPVSEVAAACASAGVPLYVDAAQSLGRTPVPGGWSLLTGSARKWGGPAGVGVLVVRAGTRWTSPWPADERERGRAPGTPSLPAIVAAAASLRAVAASADAERARLAPLVDRIRERVAATVPDVEVVGDPVDRLPHLVTFSCLYVDGEALLHALDARGFAVSSGSSCTSSTLSPSHVLEAMGVLSHGNVRVSLHHATTEADVERFLAELPGIVADLRATAGVTGL</sequence>
<evidence type="ECO:0000256" key="6">
    <source>
        <dbReference type="ARBA" id="ARBA00023004"/>
    </source>
</evidence>
<comment type="similarity">
    <text evidence="2">Belongs to the class-V pyridoxal-phosphate-dependent aminotransferase family. NifS/IscS subfamily.</text>
</comment>
<reference evidence="10 11" key="1">
    <citation type="submission" date="2016-11" db="EMBL/GenBank/DDBJ databases">
        <authorList>
            <person name="Jaros S."/>
            <person name="Januszkiewicz K."/>
            <person name="Wedrychowicz H."/>
        </authorList>
    </citation>
    <scope>NUCLEOTIDE SEQUENCE [LARGE SCALE GENOMIC DNA]</scope>
    <source>
        <strain evidence="10 11">DSM 46144</strain>
    </source>
</reference>
<accession>A0A1M7R830</accession>
<dbReference type="Gene3D" id="3.40.640.10">
    <property type="entry name" value="Type I PLP-dependent aspartate aminotransferase-like (Major domain)"/>
    <property type="match status" value="1"/>
</dbReference>
<evidence type="ECO:0000256" key="1">
    <source>
        <dbReference type="ARBA" id="ARBA00001933"/>
    </source>
</evidence>
<keyword evidence="7" id="KW-0411">Iron-sulfur</keyword>
<proteinExistence type="inferred from homology"/>
<dbReference type="EMBL" id="FRCS01000008">
    <property type="protein sequence ID" value="SHN42301.1"/>
    <property type="molecule type" value="Genomic_DNA"/>
</dbReference>
<dbReference type="GO" id="GO:0046872">
    <property type="term" value="F:metal ion binding"/>
    <property type="evidence" value="ECO:0007669"/>
    <property type="project" value="UniProtKB-KW"/>
</dbReference>
<keyword evidence="4" id="KW-0479">Metal-binding</keyword>
<keyword evidence="6" id="KW-0408">Iron</keyword>
<keyword evidence="3" id="KW-0808">Transferase</keyword>
<keyword evidence="5" id="KW-0663">Pyridoxal phosphate</keyword>
<protein>
    <submittedName>
        <fullName evidence="10">Cysteine desulfurase</fullName>
    </submittedName>
</protein>
<dbReference type="Pfam" id="PF00266">
    <property type="entry name" value="Aminotran_5"/>
    <property type="match status" value="1"/>
</dbReference>
<dbReference type="Proteomes" id="UP000184440">
    <property type="component" value="Unassembled WGS sequence"/>
</dbReference>
<dbReference type="Gene3D" id="3.90.1150.10">
    <property type="entry name" value="Aspartate Aminotransferase, domain 1"/>
    <property type="match status" value="1"/>
</dbReference>
<dbReference type="PANTHER" id="PTHR11601">
    <property type="entry name" value="CYSTEINE DESULFURYLASE FAMILY MEMBER"/>
    <property type="match status" value="1"/>
</dbReference>
<feature type="domain" description="Aminotransferase class V" evidence="9">
    <location>
        <begin position="12"/>
        <end position="364"/>
    </location>
</feature>
<dbReference type="InterPro" id="IPR000192">
    <property type="entry name" value="Aminotrans_V_dom"/>
</dbReference>
<dbReference type="PANTHER" id="PTHR11601:SF34">
    <property type="entry name" value="CYSTEINE DESULFURASE"/>
    <property type="match status" value="1"/>
</dbReference>
<dbReference type="STRING" id="134849.SAMN05443668_108166"/>
<evidence type="ECO:0000256" key="2">
    <source>
        <dbReference type="ARBA" id="ARBA00006490"/>
    </source>
</evidence>
<evidence type="ECO:0000256" key="8">
    <source>
        <dbReference type="ARBA" id="ARBA00050776"/>
    </source>
</evidence>
<comment type="catalytic activity">
    <reaction evidence="8">
        <text>(sulfur carrier)-H + L-cysteine = (sulfur carrier)-SH + L-alanine</text>
        <dbReference type="Rhea" id="RHEA:43892"/>
        <dbReference type="Rhea" id="RHEA-COMP:14737"/>
        <dbReference type="Rhea" id="RHEA-COMP:14739"/>
        <dbReference type="ChEBI" id="CHEBI:29917"/>
        <dbReference type="ChEBI" id="CHEBI:35235"/>
        <dbReference type="ChEBI" id="CHEBI:57972"/>
        <dbReference type="ChEBI" id="CHEBI:64428"/>
        <dbReference type="EC" id="2.8.1.7"/>
    </reaction>
</comment>
<dbReference type="GO" id="GO:0031071">
    <property type="term" value="F:cysteine desulfurase activity"/>
    <property type="evidence" value="ECO:0007669"/>
    <property type="project" value="UniProtKB-EC"/>
</dbReference>
<comment type="cofactor">
    <cofactor evidence="1">
        <name>pyridoxal 5'-phosphate</name>
        <dbReference type="ChEBI" id="CHEBI:597326"/>
    </cofactor>
</comment>
<dbReference type="SUPFAM" id="SSF53383">
    <property type="entry name" value="PLP-dependent transferases"/>
    <property type="match status" value="1"/>
</dbReference>
<gene>
    <name evidence="10" type="ORF">SAMN05443668_108166</name>
</gene>
<evidence type="ECO:0000256" key="4">
    <source>
        <dbReference type="ARBA" id="ARBA00022723"/>
    </source>
</evidence>
<dbReference type="AlphaFoldDB" id="A0A1M7R830"/>
<evidence type="ECO:0000313" key="11">
    <source>
        <dbReference type="Proteomes" id="UP000184440"/>
    </source>
</evidence>
<keyword evidence="11" id="KW-1185">Reference proteome</keyword>
<dbReference type="GO" id="GO:0051536">
    <property type="term" value="F:iron-sulfur cluster binding"/>
    <property type="evidence" value="ECO:0007669"/>
    <property type="project" value="UniProtKB-KW"/>
</dbReference>
<dbReference type="InterPro" id="IPR015424">
    <property type="entry name" value="PyrdxlP-dep_Trfase"/>
</dbReference>
<evidence type="ECO:0000313" key="10">
    <source>
        <dbReference type="EMBL" id="SHN42301.1"/>
    </source>
</evidence>
<evidence type="ECO:0000256" key="3">
    <source>
        <dbReference type="ARBA" id="ARBA00022679"/>
    </source>
</evidence>
<dbReference type="RefSeq" id="WP_178379980.1">
    <property type="nucleotide sequence ID" value="NZ_FRCS01000008.1"/>
</dbReference>
<dbReference type="PIRSF" id="PIRSF005572">
    <property type="entry name" value="NifS"/>
    <property type="match status" value="1"/>
</dbReference>